<evidence type="ECO:0000313" key="3">
    <source>
        <dbReference type="Proteomes" id="UP000265431"/>
    </source>
</evidence>
<keyword evidence="3" id="KW-1185">Reference proteome</keyword>
<dbReference type="AlphaFoldDB" id="A0A399QR84"/>
<gene>
    <name evidence="2" type="ORF">D1224_14235</name>
</gene>
<comment type="caution">
    <text evidence="2">The sequence shown here is derived from an EMBL/GenBank/DDBJ whole genome shotgun (WGS) entry which is preliminary data.</text>
</comment>
<organism evidence="2 3">
    <name type="scientific">Henriciella barbarensis</name>
    <dbReference type="NCBI Taxonomy" id="86342"/>
    <lineage>
        <taxon>Bacteria</taxon>
        <taxon>Pseudomonadati</taxon>
        <taxon>Pseudomonadota</taxon>
        <taxon>Alphaproteobacteria</taxon>
        <taxon>Hyphomonadales</taxon>
        <taxon>Hyphomonadaceae</taxon>
        <taxon>Henriciella</taxon>
    </lineage>
</organism>
<sequence>MTHRLLAVIAAGALVASLGACATNVSTPESVRGGGASAAESATGFDAVKSAVSFEDDPHMGTRSAIGPEISYLDPERNKFLDGYNIYHIRAFDIGRSGAEVVDFTEIQIRVRQSTNDDWPQYNSAFSEGQSYDLRPIDSEVSCINVSCLKTELVGIDLTMPELRELSDRSILTFKIVGKRNSMIIEIPQSYLRGFLAAVDEREGM</sequence>
<dbReference type="OrthoDB" id="8115132at2"/>
<dbReference type="PROSITE" id="PS51257">
    <property type="entry name" value="PROKAR_LIPOPROTEIN"/>
    <property type="match status" value="1"/>
</dbReference>
<feature type="chain" id="PRO_5017319503" description="Lipoprotein" evidence="1">
    <location>
        <begin position="23"/>
        <end position="205"/>
    </location>
</feature>
<proteinExistence type="predicted"/>
<evidence type="ECO:0000313" key="2">
    <source>
        <dbReference type="EMBL" id="RIJ20774.1"/>
    </source>
</evidence>
<dbReference type="EMBL" id="QWGB01000011">
    <property type="protein sequence ID" value="RIJ20774.1"/>
    <property type="molecule type" value="Genomic_DNA"/>
</dbReference>
<dbReference type="Proteomes" id="UP000265431">
    <property type="component" value="Unassembled WGS sequence"/>
</dbReference>
<keyword evidence="1" id="KW-0732">Signal</keyword>
<evidence type="ECO:0008006" key="4">
    <source>
        <dbReference type="Google" id="ProtNLM"/>
    </source>
</evidence>
<name>A0A399QR84_9PROT</name>
<protein>
    <recommendedName>
        <fullName evidence="4">Lipoprotein</fullName>
    </recommendedName>
</protein>
<reference evidence="2 3" key="1">
    <citation type="submission" date="2018-08" db="EMBL/GenBank/DDBJ databases">
        <title>Henriciella mobilis sp. nov., isolated from seawater.</title>
        <authorList>
            <person name="Cheng H."/>
            <person name="Wu Y.-H."/>
            <person name="Xu X.-W."/>
            <person name="Guo L.-L."/>
        </authorList>
    </citation>
    <scope>NUCLEOTIDE SEQUENCE [LARGE SCALE GENOMIC DNA]</scope>
    <source>
        <strain evidence="2 3">CCUG66934</strain>
    </source>
</reference>
<dbReference type="RefSeq" id="WP_119380620.1">
    <property type="nucleotide sequence ID" value="NZ_QWGB01000011.1"/>
</dbReference>
<feature type="signal peptide" evidence="1">
    <location>
        <begin position="1"/>
        <end position="22"/>
    </location>
</feature>
<evidence type="ECO:0000256" key="1">
    <source>
        <dbReference type="SAM" id="SignalP"/>
    </source>
</evidence>
<accession>A0A399QR84</accession>